<organism evidence="1">
    <name type="scientific">Triatoma infestans</name>
    <name type="common">Assassin bug</name>
    <dbReference type="NCBI Taxonomy" id="30076"/>
    <lineage>
        <taxon>Eukaryota</taxon>
        <taxon>Metazoa</taxon>
        <taxon>Ecdysozoa</taxon>
        <taxon>Arthropoda</taxon>
        <taxon>Hexapoda</taxon>
        <taxon>Insecta</taxon>
        <taxon>Pterygota</taxon>
        <taxon>Neoptera</taxon>
        <taxon>Paraneoptera</taxon>
        <taxon>Hemiptera</taxon>
        <taxon>Heteroptera</taxon>
        <taxon>Panheteroptera</taxon>
        <taxon>Cimicomorpha</taxon>
        <taxon>Reduviidae</taxon>
        <taxon>Triatominae</taxon>
        <taxon>Triatoma</taxon>
    </lineage>
</organism>
<proteinExistence type="predicted"/>
<accession>A0A170W5W2</accession>
<evidence type="ECO:0000313" key="1">
    <source>
        <dbReference type="EMBL" id="JAR97228.1"/>
    </source>
</evidence>
<reference evidence="1" key="2">
    <citation type="journal article" date="2017" name="J. Med. Entomol.">
        <title>Transcriptome Analysis of the Triatoma infestans (Hemiptera: Reduviidae) Integument.</title>
        <authorList>
            <person name="Calderon-Fernandez G.M."/>
            <person name="Moriconi D.E."/>
            <person name="Dulbecco A.B."/>
            <person name="Juarez M.P."/>
        </authorList>
    </citation>
    <scope>NUCLEOTIDE SEQUENCE</scope>
    <source>
        <strain evidence="1">Int1</strain>
        <tissue evidence="1">Integument</tissue>
    </source>
</reference>
<sequence length="67" mass="7783">MRRTRRSFFLKLQHRAISKSDQPQYEDVHIEGHLRIPPGLASNKKQKGERLKTMINVGNLVAVMKPM</sequence>
<dbReference type="Gene3D" id="3.30.450.20">
    <property type="entry name" value="PAS domain"/>
    <property type="match status" value="1"/>
</dbReference>
<protein>
    <submittedName>
        <fullName evidence="1">Methoprene-tolerant protein</fullName>
    </submittedName>
</protein>
<dbReference type="EMBL" id="GEMB01006099">
    <property type="protein sequence ID" value="JAR97228.1"/>
    <property type="molecule type" value="Transcribed_RNA"/>
</dbReference>
<reference evidence="1" key="1">
    <citation type="submission" date="2016-04" db="EMBL/GenBank/DDBJ databases">
        <authorList>
            <person name="Calderon-Fernandez G.M.Sr."/>
        </authorList>
    </citation>
    <scope>NUCLEOTIDE SEQUENCE</scope>
    <source>
        <strain evidence="1">Int1</strain>
        <tissue evidence="1">Integument</tissue>
    </source>
</reference>
<dbReference type="AlphaFoldDB" id="A0A170W5W2"/>
<name>A0A170W5W2_TRIIF</name>